<protein>
    <submittedName>
        <fullName evidence="1">HNH endonuclease</fullName>
    </submittedName>
</protein>
<organism evidence="1 2">
    <name type="scientific">Sporanaerobium hydrogeniformans</name>
    <dbReference type="NCBI Taxonomy" id="3072179"/>
    <lineage>
        <taxon>Bacteria</taxon>
        <taxon>Bacillati</taxon>
        <taxon>Bacillota</taxon>
        <taxon>Clostridia</taxon>
        <taxon>Lachnospirales</taxon>
        <taxon>Lachnospiraceae</taxon>
        <taxon>Sporanaerobium</taxon>
    </lineage>
</organism>
<comment type="caution">
    <text evidence="1">The sequence shown here is derived from an EMBL/GenBank/DDBJ whole genome shotgun (WGS) entry which is preliminary data.</text>
</comment>
<keyword evidence="1" id="KW-0540">Nuclease</keyword>
<proteinExistence type="predicted"/>
<evidence type="ECO:0000313" key="2">
    <source>
        <dbReference type="Proteomes" id="UP000224460"/>
    </source>
</evidence>
<keyword evidence="1" id="KW-0378">Hydrolase</keyword>
<name>A0AC61D8W9_9FIRM</name>
<keyword evidence="1" id="KW-0255">Endonuclease</keyword>
<keyword evidence="2" id="KW-1185">Reference proteome</keyword>
<gene>
    <name evidence="1" type="ORF">CS063_13705</name>
</gene>
<evidence type="ECO:0000313" key="1">
    <source>
        <dbReference type="EMBL" id="PHV69769.1"/>
    </source>
</evidence>
<dbReference type="EMBL" id="PEDL01000018">
    <property type="protein sequence ID" value="PHV69769.1"/>
    <property type="molecule type" value="Genomic_DNA"/>
</dbReference>
<dbReference type="Proteomes" id="UP000224460">
    <property type="component" value="Unassembled WGS sequence"/>
</dbReference>
<sequence length="117" mass="13801">MAKEFSKRFYNSKHWKRCRESYINKTIDKLCERCGEPGVEVHHKIHLTPKNINDTNIKLSHNNLELLCYDCHQNEHYRKSDVKSDDVMFDGNGDLVYSPPIKQLYGQIHKTESSSFK</sequence>
<accession>A0AC61D8W9</accession>
<reference evidence="1" key="1">
    <citation type="submission" date="2017-10" db="EMBL/GenBank/DDBJ databases">
        <title>Genome sequence of cellulolytic Lachnospiraceae bacterium XHS1971 isolated from hotspring sediment.</title>
        <authorList>
            <person name="Vasudevan G."/>
            <person name="Joshi A.J."/>
            <person name="Hivarkar S."/>
            <person name="Lanjekar V.B."/>
            <person name="Dhakephalkar P.K."/>
            <person name="Dagar S."/>
        </authorList>
    </citation>
    <scope>NUCLEOTIDE SEQUENCE</scope>
    <source>
        <strain evidence="1">XHS1971</strain>
    </source>
</reference>